<feature type="transmembrane region" description="Helical" evidence="8">
    <location>
        <begin position="283"/>
        <end position="300"/>
    </location>
</feature>
<protein>
    <submittedName>
        <fullName evidence="10">Putative MFS-type transporter YybF</fullName>
    </submittedName>
</protein>
<dbReference type="CDD" id="cd17324">
    <property type="entry name" value="MFS_NepI_like"/>
    <property type="match status" value="1"/>
</dbReference>
<dbReference type="RefSeq" id="WP_183355466.1">
    <property type="nucleotide sequence ID" value="NZ_BLXX01000009.1"/>
</dbReference>
<keyword evidence="6 8" id="KW-1133">Transmembrane helix</keyword>
<dbReference type="PANTHER" id="PTHR43271:SF1">
    <property type="entry name" value="INNER MEMBRANE TRANSPORT PROTEIN YNFM"/>
    <property type="match status" value="1"/>
</dbReference>
<accession>A0A6V8MKY6</accession>
<evidence type="ECO:0000256" key="7">
    <source>
        <dbReference type="ARBA" id="ARBA00023136"/>
    </source>
</evidence>
<evidence type="ECO:0000313" key="10">
    <source>
        <dbReference type="EMBL" id="GFO60656.1"/>
    </source>
</evidence>
<evidence type="ECO:0000256" key="4">
    <source>
        <dbReference type="ARBA" id="ARBA00022475"/>
    </source>
</evidence>
<dbReference type="PROSITE" id="PS50850">
    <property type="entry name" value="MFS"/>
    <property type="match status" value="1"/>
</dbReference>
<dbReference type="Proteomes" id="UP000556026">
    <property type="component" value="Unassembled WGS sequence"/>
</dbReference>
<evidence type="ECO:0000256" key="5">
    <source>
        <dbReference type="ARBA" id="ARBA00022692"/>
    </source>
</evidence>
<dbReference type="Gene3D" id="1.20.1250.20">
    <property type="entry name" value="MFS general substrate transporter like domains"/>
    <property type="match status" value="1"/>
</dbReference>
<dbReference type="SUPFAM" id="SSF103473">
    <property type="entry name" value="MFS general substrate transporter"/>
    <property type="match status" value="1"/>
</dbReference>
<feature type="transmembrane region" description="Helical" evidence="8">
    <location>
        <begin position="306"/>
        <end position="328"/>
    </location>
</feature>
<feature type="transmembrane region" description="Helical" evidence="8">
    <location>
        <begin position="138"/>
        <end position="156"/>
    </location>
</feature>
<dbReference type="Pfam" id="PF07690">
    <property type="entry name" value="MFS_1"/>
    <property type="match status" value="1"/>
</dbReference>
<keyword evidence="5 8" id="KW-0812">Transmembrane</keyword>
<feature type="domain" description="Major facilitator superfamily (MFS) profile" evidence="9">
    <location>
        <begin position="14"/>
        <end position="387"/>
    </location>
</feature>
<evidence type="ECO:0000256" key="8">
    <source>
        <dbReference type="SAM" id="Phobius"/>
    </source>
</evidence>
<dbReference type="GO" id="GO:0022857">
    <property type="term" value="F:transmembrane transporter activity"/>
    <property type="evidence" value="ECO:0007669"/>
    <property type="project" value="InterPro"/>
</dbReference>
<comment type="caution">
    <text evidence="10">The sequence shown here is derived from an EMBL/GenBank/DDBJ whole genome shotgun (WGS) entry which is preliminary data.</text>
</comment>
<evidence type="ECO:0000313" key="11">
    <source>
        <dbReference type="Proteomes" id="UP000556026"/>
    </source>
</evidence>
<comment type="similarity">
    <text evidence="2">Belongs to the major facilitator superfamily.</text>
</comment>
<keyword evidence="11" id="KW-1185">Reference proteome</keyword>
<reference evidence="11" key="1">
    <citation type="submission" date="2020-06" db="EMBL/GenBank/DDBJ databases">
        <title>Draft genomic sequence of Geomonas sp. Red330.</title>
        <authorList>
            <person name="Itoh H."/>
            <person name="Zhenxing X."/>
            <person name="Ushijima N."/>
            <person name="Masuda Y."/>
            <person name="Shiratori Y."/>
            <person name="Senoo K."/>
        </authorList>
    </citation>
    <scope>NUCLEOTIDE SEQUENCE [LARGE SCALE GENOMIC DNA]</scope>
    <source>
        <strain evidence="11">Red330</strain>
    </source>
</reference>
<feature type="transmembrane region" description="Helical" evidence="8">
    <location>
        <begin position="367"/>
        <end position="385"/>
    </location>
</feature>
<keyword evidence="4" id="KW-1003">Cell membrane</keyword>
<evidence type="ECO:0000259" key="9">
    <source>
        <dbReference type="PROSITE" id="PS50850"/>
    </source>
</evidence>
<sequence length="409" mass="43908">MGSVTSGTKRYRQINLAFFMAGFVTFITLYDVQPLLPVFSKEFGLPAALGSLPLSMTTCSLAVAMLFAGTISETFGRKQVMVASLVTTSLLALFTSFTHSFLPLLLLRLLQGIALAGLPAIAMAYLSEEIAPASLSSAIGLYISGNAIGGMTGRIFTATMTEWSSWRVALGVIGVGCLLLSVFFAWSLPPSANFTRRGFQVRYLFSSLYKQLKDPGLRYLYGISFLVMGGFVTLYNYITFRLLAPPFSLGHSAVSWIFLVYLLGSFSSSMIGRQVELFGRERMICLSIASMVLGALITLSGDVATIVVGIGFLTCGFFGAHTIASAWVGSRARTARAQAASLYLFSYYLGSSVSGTAGGLFWSEFGWHGVICLIVAVLVLALCCVRRLVRICESESGAEAVAALEALRS</sequence>
<keyword evidence="7 8" id="KW-0472">Membrane</keyword>
<feature type="transmembrane region" description="Helical" evidence="8">
    <location>
        <begin position="168"/>
        <end position="188"/>
    </location>
</feature>
<keyword evidence="3" id="KW-0813">Transport</keyword>
<feature type="transmembrane region" description="Helical" evidence="8">
    <location>
        <begin position="105"/>
        <end position="126"/>
    </location>
</feature>
<proteinExistence type="inferred from homology"/>
<dbReference type="InterPro" id="IPR020846">
    <property type="entry name" value="MFS_dom"/>
</dbReference>
<feature type="transmembrane region" description="Helical" evidence="8">
    <location>
        <begin position="50"/>
        <end position="68"/>
    </location>
</feature>
<gene>
    <name evidence="10" type="primary">yybF</name>
    <name evidence="10" type="ORF">GMST_29810</name>
</gene>
<dbReference type="InterPro" id="IPR036259">
    <property type="entry name" value="MFS_trans_sf"/>
</dbReference>
<evidence type="ECO:0000256" key="2">
    <source>
        <dbReference type="ARBA" id="ARBA00008335"/>
    </source>
</evidence>
<feature type="transmembrane region" description="Helical" evidence="8">
    <location>
        <begin position="80"/>
        <end position="99"/>
    </location>
</feature>
<evidence type="ECO:0000256" key="1">
    <source>
        <dbReference type="ARBA" id="ARBA00004651"/>
    </source>
</evidence>
<feature type="transmembrane region" description="Helical" evidence="8">
    <location>
        <begin position="219"/>
        <end position="238"/>
    </location>
</feature>
<dbReference type="EMBL" id="BLXX01000009">
    <property type="protein sequence ID" value="GFO60656.1"/>
    <property type="molecule type" value="Genomic_DNA"/>
</dbReference>
<dbReference type="InterPro" id="IPR011701">
    <property type="entry name" value="MFS"/>
</dbReference>
<organism evidence="10 11">
    <name type="scientific">Geomonas silvestris</name>
    <dbReference type="NCBI Taxonomy" id="2740184"/>
    <lineage>
        <taxon>Bacteria</taxon>
        <taxon>Pseudomonadati</taxon>
        <taxon>Thermodesulfobacteriota</taxon>
        <taxon>Desulfuromonadia</taxon>
        <taxon>Geobacterales</taxon>
        <taxon>Geobacteraceae</taxon>
        <taxon>Geomonas</taxon>
    </lineage>
</organism>
<feature type="transmembrane region" description="Helical" evidence="8">
    <location>
        <begin position="12"/>
        <end position="30"/>
    </location>
</feature>
<evidence type="ECO:0000256" key="3">
    <source>
        <dbReference type="ARBA" id="ARBA00022448"/>
    </source>
</evidence>
<dbReference type="PANTHER" id="PTHR43271">
    <property type="entry name" value="BLL2771 PROTEIN"/>
    <property type="match status" value="1"/>
</dbReference>
<evidence type="ECO:0000256" key="6">
    <source>
        <dbReference type="ARBA" id="ARBA00022989"/>
    </source>
</evidence>
<feature type="transmembrane region" description="Helical" evidence="8">
    <location>
        <begin position="253"/>
        <end position="271"/>
    </location>
</feature>
<comment type="subcellular location">
    <subcellularLocation>
        <location evidence="1">Cell membrane</location>
        <topology evidence="1">Multi-pass membrane protein</topology>
    </subcellularLocation>
</comment>
<dbReference type="GO" id="GO:0005886">
    <property type="term" value="C:plasma membrane"/>
    <property type="evidence" value="ECO:0007669"/>
    <property type="project" value="UniProtKB-SubCell"/>
</dbReference>
<dbReference type="AlphaFoldDB" id="A0A6V8MKY6"/>
<name>A0A6V8MKY6_9BACT</name>
<feature type="transmembrane region" description="Helical" evidence="8">
    <location>
        <begin position="340"/>
        <end position="361"/>
    </location>
</feature>